<organism evidence="1 2">
    <name type="scientific">Campylobacter pinnipediorum subsp. caledonicus</name>
    <dbReference type="NCBI Taxonomy" id="1874362"/>
    <lineage>
        <taxon>Bacteria</taxon>
        <taxon>Pseudomonadati</taxon>
        <taxon>Campylobacterota</taxon>
        <taxon>Epsilonproteobacteria</taxon>
        <taxon>Campylobacterales</taxon>
        <taxon>Campylobacteraceae</taxon>
        <taxon>Campylobacter</taxon>
    </lineage>
</organism>
<dbReference type="Proteomes" id="UP000190868">
    <property type="component" value="Chromosome"/>
</dbReference>
<dbReference type="Gene3D" id="1.10.10.60">
    <property type="entry name" value="Homeodomain-like"/>
    <property type="match status" value="1"/>
</dbReference>
<dbReference type="KEGG" id="cpin:CPIN18020_0216"/>
<dbReference type="GeneID" id="56565857"/>
<evidence type="ECO:0000313" key="2">
    <source>
        <dbReference type="Proteomes" id="UP000190868"/>
    </source>
</evidence>
<dbReference type="SUPFAM" id="SSF46689">
    <property type="entry name" value="Homeodomain-like"/>
    <property type="match status" value="1"/>
</dbReference>
<protein>
    <recommendedName>
        <fullName evidence="3">Mor transcription activator domain-containing protein</fullName>
    </recommendedName>
</protein>
<dbReference type="InterPro" id="IPR009057">
    <property type="entry name" value="Homeodomain-like_sf"/>
</dbReference>
<proteinExistence type="predicted"/>
<reference evidence="2" key="1">
    <citation type="submission" date="2016-09" db="EMBL/GenBank/DDBJ databases">
        <title>Comparative genomics of the Campylobacter concisus group.</title>
        <authorList>
            <person name="Miller W.G."/>
            <person name="Yee E."/>
            <person name="Chapman M.H."/>
            <person name="Huynh S."/>
            <person name="Bono J.L."/>
            <person name="On S.L.W."/>
            <person name="StLeger J."/>
            <person name="Foster G."/>
            <person name="Parker C.T."/>
        </authorList>
    </citation>
    <scope>NUCLEOTIDE SEQUENCE [LARGE SCALE GENOMIC DNA]</scope>
    <source>
        <strain evidence="2">RM18021</strain>
    </source>
</reference>
<name>A0A1S6U7Z4_9BACT</name>
<gene>
    <name evidence="1" type="ORF">CPIN18021_1079</name>
</gene>
<evidence type="ECO:0000313" key="1">
    <source>
        <dbReference type="EMBL" id="AQW87878.1"/>
    </source>
</evidence>
<dbReference type="RefSeq" id="WP_078422788.1">
    <property type="nucleotide sequence ID" value="NZ_CP017018.1"/>
</dbReference>
<keyword evidence="2" id="KW-1185">Reference proteome</keyword>
<accession>A0A1S6U7Z4</accession>
<dbReference type="AlphaFoldDB" id="A0A1S6U7Z4"/>
<evidence type="ECO:0008006" key="3">
    <source>
        <dbReference type="Google" id="ProtNLM"/>
    </source>
</evidence>
<sequence length="92" mass="10675">MLNNLDLFENFFYDVKKCEDMSEILKAYGGSSIYVPSFKNTYRNNEIVDEYLTLLNSGVENSLAIRQIAKKHNLSVNSVYNITKDAREPRLF</sequence>
<dbReference type="EMBL" id="CP017258">
    <property type="protein sequence ID" value="AQW87878.1"/>
    <property type="molecule type" value="Genomic_DNA"/>
</dbReference>